<proteinExistence type="predicted"/>
<dbReference type="EMBL" id="JAHQIW010007205">
    <property type="protein sequence ID" value="KAJ1372940.1"/>
    <property type="molecule type" value="Genomic_DNA"/>
</dbReference>
<sequence>MLTGRVRKKGKCLKRFNACLLQNNSRPHIIVDQPYFGGTTPDYDTTCTIGAVARVLNDARRGLMRGRCVKKLNTQSSDERNETNRMLKIVETTPLGVIFLSETLAVIISDATTD</sequence>
<dbReference type="Proteomes" id="UP001196413">
    <property type="component" value="Unassembled WGS sequence"/>
</dbReference>
<organism evidence="1 2">
    <name type="scientific">Parelaphostrongylus tenuis</name>
    <name type="common">Meningeal worm</name>
    <dbReference type="NCBI Taxonomy" id="148309"/>
    <lineage>
        <taxon>Eukaryota</taxon>
        <taxon>Metazoa</taxon>
        <taxon>Ecdysozoa</taxon>
        <taxon>Nematoda</taxon>
        <taxon>Chromadorea</taxon>
        <taxon>Rhabditida</taxon>
        <taxon>Rhabditina</taxon>
        <taxon>Rhabditomorpha</taxon>
        <taxon>Strongyloidea</taxon>
        <taxon>Metastrongylidae</taxon>
        <taxon>Parelaphostrongylus</taxon>
    </lineage>
</organism>
<comment type="caution">
    <text evidence="1">The sequence shown here is derived from an EMBL/GenBank/DDBJ whole genome shotgun (WGS) entry which is preliminary data.</text>
</comment>
<name>A0AAD5RAW8_PARTN</name>
<keyword evidence="2" id="KW-1185">Reference proteome</keyword>
<gene>
    <name evidence="1" type="ORF">KIN20_035252</name>
</gene>
<reference evidence="1" key="1">
    <citation type="submission" date="2021-06" db="EMBL/GenBank/DDBJ databases">
        <title>Parelaphostrongylus tenuis whole genome reference sequence.</title>
        <authorList>
            <person name="Garwood T.J."/>
            <person name="Larsen P.A."/>
            <person name="Fountain-Jones N.M."/>
            <person name="Garbe J.R."/>
            <person name="Macchietto M.G."/>
            <person name="Kania S.A."/>
            <person name="Gerhold R.W."/>
            <person name="Richards J.E."/>
            <person name="Wolf T.M."/>
        </authorList>
    </citation>
    <scope>NUCLEOTIDE SEQUENCE</scope>
    <source>
        <strain evidence="1">MNPRO001-30</strain>
        <tissue evidence="1">Meninges</tissue>
    </source>
</reference>
<protein>
    <submittedName>
        <fullName evidence="1">Uncharacterized protein</fullName>
    </submittedName>
</protein>
<accession>A0AAD5RAW8</accession>
<dbReference type="AlphaFoldDB" id="A0AAD5RAW8"/>
<evidence type="ECO:0000313" key="1">
    <source>
        <dbReference type="EMBL" id="KAJ1372940.1"/>
    </source>
</evidence>
<evidence type="ECO:0000313" key="2">
    <source>
        <dbReference type="Proteomes" id="UP001196413"/>
    </source>
</evidence>